<evidence type="ECO:0000256" key="3">
    <source>
        <dbReference type="ARBA" id="ARBA00022741"/>
    </source>
</evidence>
<dbReference type="InterPro" id="IPR011009">
    <property type="entry name" value="Kinase-like_dom_sf"/>
</dbReference>
<evidence type="ECO:0000256" key="4">
    <source>
        <dbReference type="ARBA" id="ARBA00022777"/>
    </source>
</evidence>
<organism evidence="6 7">
    <name type="scientific">Ephemerocybe angulata</name>
    <dbReference type="NCBI Taxonomy" id="980116"/>
    <lineage>
        <taxon>Eukaryota</taxon>
        <taxon>Fungi</taxon>
        <taxon>Dikarya</taxon>
        <taxon>Basidiomycota</taxon>
        <taxon>Agaricomycotina</taxon>
        <taxon>Agaricomycetes</taxon>
        <taxon>Agaricomycetidae</taxon>
        <taxon>Agaricales</taxon>
        <taxon>Agaricineae</taxon>
        <taxon>Psathyrellaceae</taxon>
        <taxon>Ephemerocybe</taxon>
    </lineage>
</organism>
<dbReference type="OrthoDB" id="40902at2759"/>
<accession>A0A8H6HSQ6</accession>
<evidence type="ECO:0008006" key="8">
    <source>
        <dbReference type="Google" id="ProtNLM"/>
    </source>
</evidence>
<evidence type="ECO:0000256" key="2">
    <source>
        <dbReference type="ARBA" id="ARBA00022679"/>
    </source>
</evidence>
<keyword evidence="5" id="KW-0067">ATP-binding</keyword>
<keyword evidence="4" id="KW-0418">Kinase</keyword>
<dbReference type="GO" id="GO:0005524">
    <property type="term" value="F:ATP binding"/>
    <property type="evidence" value="ECO:0007669"/>
    <property type="project" value="UniProtKB-KW"/>
</dbReference>
<dbReference type="Gene3D" id="1.10.510.10">
    <property type="entry name" value="Transferase(Phosphotransferase) domain 1"/>
    <property type="match status" value="1"/>
</dbReference>
<dbReference type="SUPFAM" id="SSF56112">
    <property type="entry name" value="Protein kinase-like (PK-like)"/>
    <property type="match status" value="1"/>
</dbReference>
<keyword evidence="2" id="KW-0808">Transferase</keyword>
<keyword evidence="7" id="KW-1185">Reference proteome</keyword>
<evidence type="ECO:0000256" key="5">
    <source>
        <dbReference type="ARBA" id="ARBA00022840"/>
    </source>
</evidence>
<name>A0A8H6HSQ6_9AGAR</name>
<dbReference type="Proteomes" id="UP000521943">
    <property type="component" value="Unassembled WGS sequence"/>
</dbReference>
<dbReference type="PANTHER" id="PTHR24349">
    <property type="entry name" value="SERINE/THREONINE-PROTEIN KINASE"/>
    <property type="match status" value="1"/>
</dbReference>
<keyword evidence="1" id="KW-0723">Serine/threonine-protein kinase</keyword>
<dbReference type="Gene3D" id="3.30.200.20">
    <property type="entry name" value="Phosphorylase Kinase, domain 1"/>
    <property type="match status" value="1"/>
</dbReference>
<sequence>MLQPLPPIFRACAPFDDDEWHPLGSVRPTFALVLLPLDDRGNGGGVDKRHARVWVDGYGVGIDVLASSGAEYISIADARDIDPSRPRNSLYLCFDLCTGGELFDRISKGNYYEADSAGLVRTIFKSVKYVHEVGIVHRGACPPCQLWRRRRLMSDERRAESREQRSRGRTSDEQ</sequence>
<keyword evidence="3" id="KW-0547">Nucleotide-binding</keyword>
<proteinExistence type="predicted"/>
<dbReference type="InterPro" id="IPR050205">
    <property type="entry name" value="CDPK_Ser/Thr_kinases"/>
</dbReference>
<gene>
    <name evidence="6" type="ORF">DFP72DRAFT_1070434</name>
</gene>
<dbReference type="AlphaFoldDB" id="A0A8H6HSQ6"/>
<dbReference type="EMBL" id="JACGCI010000044">
    <property type="protein sequence ID" value="KAF6752490.1"/>
    <property type="molecule type" value="Genomic_DNA"/>
</dbReference>
<reference evidence="6 7" key="1">
    <citation type="submission" date="2020-07" db="EMBL/GenBank/DDBJ databases">
        <title>Comparative genomics of pyrophilous fungi reveals a link between fire events and developmental genes.</title>
        <authorList>
            <consortium name="DOE Joint Genome Institute"/>
            <person name="Steindorff A.S."/>
            <person name="Carver A."/>
            <person name="Calhoun S."/>
            <person name="Stillman K."/>
            <person name="Liu H."/>
            <person name="Lipzen A."/>
            <person name="Pangilinan J."/>
            <person name="Labutti K."/>
            <person name="Bruns T.D."/>
            <person name="Grigoriev I.V."/>
        </authorList>
    </citation>
    <scope>NUCLEOTIDE SEQUENCE [LARGE SCALE GENOMIC DNA]</scope>
    <source>
        <strain evidence="6 7">CBS 144469</strain>
    </source>
</reference>
<comment type="caution">
    <text evidence="6">The sequence shown here is derived from an EMBL/GenBank/DDBJ whole genome shotgun (WGS) entry which is preliminary data.</text>
</comment>
<evidence type="ECO:0000313" key="6">
    <source>
        <dbReference type="EMBL" id="KAF6752490.1"/>
    </source>
</evidence>
<dbReference type="GO" id="GO:0004674">
    <property type="term" value="F:protein serine/threonine kinase activity"/>
    <property type="evidence" value="ECO:0007669"/>
    <property type="project" value="UniProtKB-KW"/>
</dbReference>
<evidence type="ECO:0000313" key="7">
    <source>
        <dbReference type="Proteomes" id="UP000521943"/>
    </source>
</evidence>
<evidence type="ECO:0000256" key="1">
    <source>
        <dbReference type="ARBA" id="ARBA00022527"/>
    </source>
</evidence>
<protein>
    <recommendedName>
        <fullName evidence="8">Protein kinase domain-containing protein</fullName>
    </recommendedName>
</protein>